<proteinExistence type="predicted"/>
<feature type="region of interest" description="Disordered" evidence="1">
    <location>
        <begin position="1"/>
        <end position="22"/>
    </location>
</feature>
<sequence>MPILPSSQDLHVRQRTDGVTEPHLPERSLRTTRDLLRQHGLGRLTMLRIEKWLEFRGRRFRRTDENLDSVTCRFAYRRGTARTAAVRRQNAGTTIAGNETKRHSSFVASETIFEPKLSVREVA</sequence>
<feature type="compositionally biased region" description="Basic and acidic residues" evidence="1">
    <location>
        <begin position="10"/>
        <end position="22"/>
    </location>
</feature>
<comment type="caution">
    <text evidence="2">The sequence shown here is derived from an EMBL/GenBank/DDBJ whole genome shotgun (WGS) entry which is preliminary data.</text>
</comment>
<gene>
    <name evidence="2" type="ORF">HCN50_15480</name>
</gene>
<keyword evidence="3" id="KW-1185">Reference proteome</keyword>
<accession>A0A7Y4H4S7</accession>
<dbReference type="RefSeq" id="WP_171710503.1">
    <property type="nucleotide sequence ID" value="NZ_JAAVLW010000004.1"/>
</dbReference>
<evidence type="ECO:0000313" key="3">
    <source>
        <dbReference type="Proteomes" id="UP000528734"/>
    </source>
</evidence>
<evidence type="ECO:0000313" key="2">
    <source>
        <dbReference type="EMBL" id="NOJ47635.1"/>
    </source>
</evidence>
<name>A0A7Y4H4S7_9BRAD</name>
<reference evidence="2 3" key="1">
    <citation type="submission" date="2020-03" db="EMBL/GenBank/DDBJ databases">
        <title>Bradyrhizobium diversity isolated from nodules of Muelleranthus trifoliolatus.</title>
        <authorList>
            <person name="Klepa M."/>
            <person name="Helene L."/>
            <person name="Hungria M."/>
        </authorList>
    </citation>
    <scope>NUCLEOTIDE SEQUENCE [LARGE SCALE GENOMIC DNA]</scope>
    <source>
        <strain evidence="2 3">WSM 1744</strain>
    </source>
</reference>
<protein>
    <submittedName>
        <fullName evidence="2">Uncharacterized protein</fullName>
    </submittedName>
</protein>
<evidence type="ECO:0000256" key="1">
    <source>
        <dbReference type="SAM" id="MobiDB-lite"/>
    </source>
</evidence>
<dbReference type="Proteomes" id="UP000528734">
    <property type="component" value="Unassembled WGS sequence"/>
</dbReference>
<dbReference type="AlphaFoldDB" id="A0A7Y4H4S7"/>
<organism evidence="2 3">
    <name type="scientific">Bradyrhizobium archetypum</name>
    <dbReference type="NCBI Taxonomy" id="2721160"/>
    <lineage>
        <taxon>Bacteria</taxon>
        <taxon>Pseudomonadati</taxon>
        <taxon>Pseudomonadota</taxon>
        <taxon>Alphaproteobacteria</taxon>
        <taxon>Hyphomicrobiales</taxon>
        <taxon>Nitrobacteraceae</taxon>
        <taxon>Bradyrhizobium</taxon>
    </lineage>
</organism>
<dbReference type="EMBL" id="JAAVLW010000004">
    <property type="protein sequence ID" value="NOJ47635.1"/>
    <property type="molecule type" value="Genomic_DNA"/>
</dbReference>